<keyword evidence="1" id="KW-0167">Capsid protein</keyword>
<accession>A0A1D8KUG7</accession>
<comment type="similarity">
    <text evidence="1">Belongs to the Tevenvirinae portal protein family.</text>
</comment>
<keyword evidence="1" id="KW-0946">Virion</keyword>
<keyword evidence="1" id="KW-1188">Viral release from host cell</keyword>
<dbReference type="InterPro" id="IPR010823">
    <property type="entry name" value="Portal_Gp20"/>
</dbReference>
<proteinExistence type="inferred from homology"/>
<keyword evidence="1" id="KW-0118">Viral capsid assembly</keyword>
<dbReference type="GO" id="GO:0099000">
    <property type="term" value="P:symbiont genome ejection through host cell envelope, contractile tail mechanism"/>
    <property type="evidence" value="ECO:0007669"/>
    <property type="project" value="UniProtKB-UniRule"/>
</dbReference>
<dbReference type="EMBL" id="KU686213">
    <property type="protein sequence ID" value="AOV62330.1"/>
    <property type="molecule type" value="Genomic_DNA"/>
</dbReference>
<reference evidence="3 4" key="1">
    <citation type="journal article" date="2016" name="Virology">
        <title>The genomic content and context of auxiliary metabolic genes in marine cyanomyoviruses.</title>
        <authorList>
            <person name="Crummett L.T."/>
            <person name="Puxty R.J."/>
            <person name="Weihe C."/>
            <person name="Marston M.F."/>
            <person name="Martiny J.B."/>
        </authorList>
    </citation>
    <scope>NUCLEOTIDE SEQUENCE [LARGE SCALE GENOMIC DNA]</scope>
    <source>
        <strain evidence="3">0910SB42</strain>
    </source>
</reference>
<organism evidence="3 4">
    <name type="scientific">Synechococcus phage S-CAM7</name>
    <dbReference type="NCBI Taxonomy" id="1883368"/>
    <lineage>
        <taxon>Viruses</taxon>
        <taxon>Duplodnaviria</taxon>
        <taxon>Heunggongvirae</taxon>
        <taxon>Uroviricota</taxon>
        <taxon>Caudoviricetes</taxon>
        <taxon>Pantevenvirales</taxon>
        <taxon>Kyanoviridae</taxon>
        <taxon>Mazuvirus</taxon>
        <taxon>Mazuvirus scam7</taxon>
    </lineage>
</organism>
<keyword evidence="1" id="KW-1160">Virus entry into host cell</keyword>
<name>A0A1D8KUG7_9CAUD</name>
<dbReference type="GO" id="GO:0019072">
    <property type="term" value="P:viral genome packaging"/>
    <property type="evidence" value="ECO:0007669"/>
    <property type="project" value="UniProtKB-UniRule"/>
</dbReference>
<keyword evidence="1" id="KW-1162">Viral penetration into host cytoplasm</keyword>
<dbReference type="Pfam" id="PF07230">
    <property type="entry name" value="Portal_T4"/>
    <property type="match status" value="1"/>
</dbReference>
<dbReference type="GO" id="GO:0019076">
    <property type="term" value="P:viral release from host cell"/>
    <property type="evidence" value="ECO:0007669"/>
    <property type="project" value="UniProtKB-UniRule"/>
</dbReference>
<evidence type="ECO:0000313" key="4">
    <source>
        <dbReference type="Proteomes" id="UP000226384"/>
    </source>
</evidence>
<evidence type="ECO:0000256" key="1">
    <source>
        <dbReference type="HAMAP-Rule" id="MF_04114"/>
    </source>
</evidence>
<keyword evidence="1" id="KW-1242">Viral contractile tail ejection system</keyword>
<feature type="compositionally biased region" description="Low complexity" evidence="2">
    <location>
        <begin position="540"/>
        <end position="560"/>
    </location>
</feature>
<dbReference type="HAMAP" id="MF_04114">
    <property type="entry name" value="PORTAL_T4"/>
    <property type="match status" value="1"/>
</dbReference>
<evidence type="ECO:0000256" key="2">
    <source>
        <dbReference type="SAM" id="MobiDB-lite"/>
    </source>
</evidence>
<dbReference type="Proteomes" id="UP000226384">
    <property type="component" value="Segment"/>
</dbReference>
<keyword evidence="1" id="KW-0231">Viral genome packaging</keyword>
<dbReference type="GO" id="GO:0019028">
    <property type="term" value="C:viral capsid"/>
    <property type="evidence" value="ECO:0007669"/>
    <property type="project" value="UniProtKB-UniRule"/>
</dbReference>
<evidence type="ECO:0000313" key="3">
    <source>
        <dbReference type="EMBL" id="AOV62330.1"/>
    </source>
</evidence>
<comment type="subcellular location">
    <subcellularLocation>
        <location evidence="1">Virion</location>
    </subcellularLocation>
    <text evidence="1">Located at a unique 5-fold vertex of the icosahedral capsid.</text>
</comment>
<gene>
    <name evidence="3" type="ORF">S420910_142</name>
</gene>
<sequence>MGKLFGFSIEDSDVQRPGSISPVPENNADGVDYYASGGFGGAYVDLEGVYRTEYELIRRYREMALYPEVDSAIEDIVNEAIVSDLYESPVQVELSNVNASDKVKNIIRDEFKYIKELLDFDKRSHEIFRNWYIDGRMHYLKVIDMKNPQDGIMDLRYIPPTKIKFVRKLNDKAATNGMASQVLTKNNTGGQNPLGRNNIFSQEIDEYYLYTPGASNTTGYGGGMGNNSTASIKIAKDSIAYCNSGLVDRNNNTTLSWLHKAIKSTNQLRMIEDAIVIYRLSRAPERRIFYIDVGNLPKVKAEQYLQQVMSRYRNKQSYNAQTGEMKNDKKVMSMLEDFWLPRREGGRGTEISTLPGGQNLGEISDIEYFRNKLYASLGVPSSRSPGGSEGFNMGRSSEILRDEVKFSKFVARLRKRFAGLFSDLLKTQLILKNVITPDDWEGIKDNIQYDFLYDNHFAELKETELFQERLNLLAQAEPYIGKYYSQEYIRSKILRQTDGEMEEQDKLIEKEIADGTIPDPSTLDPITGEPLPAMEGEGDPAGAMADMAGAAADINGAAGAVPTDPAPPKLPKSGEGEI</sequence>
<comment type="subunit">
    <text evidence="1">Homododecamer. Interacts with the large terminase subunit. Interacts with the major capsid protein. Interacts with the capsid vertex protein.</text>
</comment>
<feature type="region of interest" description="Disordered" evidence="2">
    <location>
        <begin position="515"/>
        <end position="578"/>
    </location>
</feature>
<comment type="function">
    <text evidence="1">Forms the portal vertex of the capsid. This portal plays critical roles in head assembly, genome packaging, neck/tail attachment, and genome ejection. The portal protein multimerizes as a single ring-shaped homododecamer arranged around a central channel. Binds to the terminase subunits to form the packaging machine.</text>
</comment>
<protein>
    <recommendedName>
        <fullName evidence="1">Portal protein</fullName>
    </recommendedName>
    <alternativeName>
        <fullName evidence="1">gp20</fullName>
    </alternativeName>
</protein>
<keyword evidence="1" id="KW-1171">Viral genome ejection through host cell envelope</keyword>